<dbReference type="Pfam" id="PF01032">
    <property type="entry name" value="FecCD"/>
    <property type="match status" value="1"/>
</dbReference>
<feature type="transmembrane region" description="Helical" evidence="8">
    <location>
        <begin position="315"/>
        <end position="336"/>
    </location>
</feature>
<keyword evidence="3" id="KW-0813">Transport</keyword>
<dbReference type="EMBL" id="JACRSO010000001">
    <property type="protein sequence ID" value="MBC8528451.1"/>
    <property type="molecule type" value="Genomic_DNA"/>
</dbReference>
<evidence type="ECO:0000256" key="3">
    <source>
        <dbReference type="ARBA" id="ARBA00022448"/>
    </source>
</evidence>
<proteinExistence type="inferred from homology"/>
<evidence type="ECO:0000256" key="2">
    <source>
        <dbReference type="ARBA" id="ARBA00007935"/>
    </source>
</evidence>
<feature type="transmembrane region" description="Helical" evidence="8">
    <location>
        <begin position="200"/>
        <end position="220"/>
    </location>
</feature>
<keyword evidence="10" id="KW-1185">Reference proteome</keyword>
<dbReference type="InterPro" id="IPR000522">
    <property type="entry name" value="ABC_transptr_permease_BtuC"/>
</dbReference>
<evidence type="ECO:0000256" key="7">
    <source>
        <dbReference type="ARBA" id="ARBA00023136"/>
    </source>
</evidence>
<evidence type="ECO:0000256" key="4">
    <source>
        <dbReference type="ARBA" id="ARBA00022475"/>
    </source>
</evidence>
<dbReference type="Gene3D" id="1.10.3470.10">
    <property type="entry name" value="ABC transporter involved in vitamin B12 uptake, BtuC"/>
    <property type="match status" value="1"/>
</dbReference>
<evidence type="ECO:0000313" key="9">
    <source>
        <dbReference type="EMBL" id="MBC8528451.1"/>
    </source>
</evidence>
<comment type="caution">
    <text evidence="9">The sequence shown here is derived from an EMBL/GenBank/DDBJ whole genome shotgun (WGS) entry which is preliminary data.</text>
</comment>
<feature type="transmembrane region" description="Helical" evidence="8">
    <location>
        <begin position="255"/>
        <end position="274"/>
    </location>
</feature>
<evidence type="ECO:0000313" key="10">
    <source>
        <dbReference type="Proteomes" id="UP000654279"/>
    </source>
</evidence>
<dbReference type="FunFam" id="1.10.3470.10:FF:000001">
    <property type="entry name" value="Vitamin B12 ABC transporter permease BtuC"/>
    <property type="match status" value="1"/>
</dbReference>
<organism evidence="9 10">
    <name type="scientific">Luoshenia tenuis</name>
    <dbReference type="NCBI Taxonomy" id="2763654"/>
    <lineage>
        <taxon>Bacteria</taxon>
        <taxon>Bacillati</taxon>
        <taxon>Bacillota</taxon>
        <taxon>Clostridia</taxon>
        <taxon>Christensenellales</taxon>
        <taxon>Christensenellaceae</taxon>
        <taxon>Luoshenia</taxon>
    </lineage>
</organism>
<dbReference type="AlphaFoldDB" id="A0A926CZ85"/>
<name>A0A926CZ85_9FIRM</name>
<gene>
    <name evidence="9" type="ORF">H8699_03250</name>
</gene>
<evidence type="ECO:0000256" key="8">
    <source>
        <dbReference type="SAM" id="Phobius"/>
    </source>
</evidence>
<feature type="transmembrane region" description="Helical" evidence="8">
    <location>
        <begin position="87"/>
        <end position="107"/>
    </location>
</feature>
<dbReference type="SUPFAM" id="SSF81345">
    <property type="entry name" value="ABC transporter involved in vitamin B12 uptake, BtuC"/>
    <property type="match status" value="1"/>
</dbReference>
<dbReference type="GO" id="GO:0022857">
    <property type="term" value="F:transmembrane transporter activity"/>
    <property type="evidence" value="ECO:0007669"/>
    <property type="project" value="InterPro"/>
</dbReference>
<feature type="transmembrane region" description="Helical" evidence="8">
    <location>
        <begin position="57"/>
        <end position="75"/>
    </location>
</feature>
<protein>
    <submittedName>
        <fullName evidence="9">Iron ABC transporter permease</fullName>
    </submittedName>
</protein>
<keyword evidence="4" id="KW-1003">Cell membrane</keyword>
<dbReference type="Proteomes" id="UP000654279">
    <property type="component" value="Unassembled WGS sequence"/>
</dbReference>
<comment type="similarity">
    <text evidence="2">Belongs to the binding-protein-dependent transport system permease family. FecCD subfamily.</text>
</comment>
<dbReference type="PANTHER" id="PTHR30472:SF25">
    <property type="entry name" value="ABC TRANSPORTER PERMEASE PROTEIN MJ0876-RELATED"/>
    <property type="match status" value="1"/>
</dbReference>
<dbReference type="GO" id="GO:0005886">
    <property type="term" value="C:plasma membrane"/>
    <property type="evidence" value="ECO:0007669"/>
    <property type="project" value="UniProtKB-SubCell"/>
</dbReference>
<feature type="transmembrane region" description="Helical" evidence="8">
    <location>
        <begin position="286"/>
        <end position="303"/>
    </location>
</feature>
<keyword evidence="7 8" id="KW-0472">Membrane</keyword>
<feature type="transmembrane region" description="Helical" evidence="8">
    <location>
        <begin position="127"/>
        <end position="147"/>
    </location>
</feature>
<dbReference type="InterPro" id="IPR037294">
    <property type="entry name" value="ABC_BtuC-like"/>
</dbReference>
<evidence type="ECO:0000256" key="6">
    <source>
        <dbReference type="ARBA" id="ARBA00022989"/>
    </source>
</evidence>
<comment type="subcellular location">
    <subcellularLocation>
        <location evidence="1">Cell membrane</location>
        <topology evidence="1">Multi-pass membrane protein</topology>
    </subcellularLocation>
</comment>
<evidence type="ECO:0000256" key="5">
    <source>
        <dbReference type="ARBA" id="ARBA00022692"/>
    </source>
</evidence>
<keyword evidence="6 8" id="KW-1133">Transmembrane helix</keyword>
<feature type="transmembrane region" description="Helical" evidence="8">
    <location>
        <begin position="159"/>
        <end position="180"/>
    </location>
</feature>
<dbReference type="PANTHER" id="PTHR30472">
    <property type="entry name" value="FERRIC ENTEROBACTIN TRANSPORT SYSTEM PERMEASE PROTEIN"/>
    <property type="match status" value="1"/>
</dbReference>
<dbReference type="CDD" id="cd06550">
    <property type="entry name" value="TM_ABC_iron-siderophores_like"/>
    <property type="match status" value="1"/>
</dbReference>
<dbReference type="GO" id="GO:0033214">
    <property type="term" value="P:siderophore-iron import into cell"/>
    <property type="evidence" value="ECO:0007669"/>
    <property type="project" value="TreeGrafter"/>
</dbReference>
<sequence>MKKKVLVLIALAVLALGVALLSILAGSSGLTLGEVFASLFGQGTAKTNAIVWNVRLPRIVTAMVVGGALAMSGCVMQSVLRNPLASASTLGVSQGAAFGATAAIILFGAGVQNSASAASAISISNPYLVTLCAFGGGIISTLVVLGLSRVRRISPQSMVLAGVALSSLFTGGTTLLQYFADDVQVAAVVFWTFGDLGRTSWQEIALIAGITLAAGLYFFANRWNYNAMEAGPHTAQSLGVNVGAVMLAGMTVSSLVASTAVSFVGIINFVGLVAPHMVRKFVGNDYRFLLPASMLMGMVILLVSDLAGRLAVAPVILPIGAITSFLGAPLFLYMIFKGVR</sequence>
<accession>A0A926CZ85</accession>
<evidence type="ECO:0000256" key="1">
    <source>
        <dbReference type="ARBA" id="ARBA00004651"/>
    </source>
</evidence>
<keyword evidence="5 8" id="KW-0812">Transmembrane</keyword>
<reference evidence="9" key="1">
    <citation type="submission" date="2020-08" db="EMBL/GenBank/DDBJ databases">
        <title>Genome public.</title>
        <authorList>
            <person name="Liu C."/>
            <person name="Sun Q."/>
        </authorList>
    </citation>
    <scope>NUCLEOTIDE SEQUENCE</scope>
    <source>
        <strain evidence="9">NSJ-44</strain>
    </source>
</reference>